<feature type="compositionally biased region" description="Polar residues" evidence="15">
    <location>
        <begin position="230"/>
        <end position="246"/>
    </location>
</feature>
<dbReference type="InterPro" id="IPR036392">
    <property type="entry name" value="PLAT/LH2_dom_sf"/>
</dbReference>
<comment type="cofactor">
    <cofactor evidence="1 13">
        <name>Fe cation</name>
        <dbReference type="ChEBI" id="CHEBI:24875"/>
    </cofactor>
</comment>
<proteinExistence type="inferred from homology"/>
<evidence type="ECO:0000256" key="8">
    <source>
        <dbReference type="ARBA" id="ARBA00023002"/>
    </source>
</evidence>
<keyword evidence="6" id="KW-0276">Fatty acid metabolism</keyword>
<dbReference type="PROSITE" id="PS51393">
    <property type="entry name" value="LIPOXYGENASE_3"/>
    <property type="match status" value="1"/>
</dbReference>
<dbReference type="InterPro" id="IPR036226">
    <property type="entry name" value="LipOase_C_sf"/>
</dbReference>
<gene>
    <name evidence="18" type="ORF">RchiOBHm_Chr6g0282631</name>
</gene>
<evidence type="ECO:0000256" key="3">
    <source>
        <dbReference type="ARBA" id="ARBA00022516"/>
    </source>
</evidence>
<dbReference type="GO" id="GO:0031408">
    <property type="term" value="P:oxylipin biosynthetic process"/>
    <property type="evidence" value="ECO:0007669"/>
    <property type="project" value="UniProtKB-KW"/>
</dbReference>
<dbReference type="EC" id="1.13.11.58" evidence="18"/>
<evidence type="ECO:0000256" key="11">
    <source>
        <dbReference type="ARBA" id="ARBA00023160"/>
    </source>
</evidence>
<dbReference type="PRINTS" id="PR00468">
    <property type="entry name" value="PLTLPOXGNASE"/>
</dbReference>
<keyword evidence="9 13" id="KW-0408">Iron</keyword>
<evidence type="ECO:0000256" key="1">
    <source>
        <dbReference type="ARBA" id="ARBA00001962"/>
    </source>
</evidence>
<evidence type="ECO:0000256" key="4">
    <source>
        <dbReference type="ARBA" id="ARBA00022723"/>
    </source>
</evidence>
<evidence type="ECO:0000256" key="9">
    <source>
        <dbReference type="ARBA" id="ARBA00023004"/>
    </source>
</evidence>
<dbReference type="OMA" id="HWRFTEQ"/>
<organism evidence="18 19">
    <name type="scientific">Rosa chinensis</name>
    <name type="common">China rose</name>
    <dbReference type="NCBI Taxonomy" id="74649"/>
    <lineage>
        <taxon>Eukaryota</taxon>
        <taxon>Viridiplantae</taxon>
        <taxon>Streptophyta</taxon>
        <taxon>Embryophyta</taxon>
        <taxon>Tracheophyta</taxon>
        <taxon>Spermatophyta</taxon>
        <taxon>Magnoliopsida</taxon>
        <taxon>eudicotyledons</taxon>
        <taxon>Gunneridae</taxon>
        <taxon>Pentapetalae</taxon>
        <taxon>rosids</taxon>
        <taxon>fabids</taxon>
        <taxon>Rosales</taxon>
        <taxon>Rosaceae</taxon>
        <taxon>Rosoideae</taxon>
        <taxon>Rosoideae incertae sedis</taxon>
        <taxon>Rosa</taxon>
    </lineage>
</organism>
<evidence type="ECO:0000256" key="12">
    <source>
        <dbReference type="PROSITE-ProRule" id="PRU00152"/>
    </source>
</evidence>
<evidence type="ECO:0000256" key="10">
    <source>
        <dbReference type="ARBA" id="ARBA00023098"/>
    </source>
</evidence>
<comment type="similarity">
    <text evidence="2 13">Belongs to the lipoxygenase family.</text>
</comment>
<dbReference type="PRINTS" id="PR00087">
    <property type="entry name" value="LIPOXYGENASE"/>
</dbReference>
<dbReference type="PROSITE" id="PS50095">
    <property type="entry name" value="PLAT"/>
    <property type="match status" value="1"/>
</dbReference>
<keyword evidence="14" id="KW-0175">Coiled coil</keyword>
<evidence type="ECO:0000256" key="7">
    <source>
        <dbReference type="ARBA" id="ARBA00022964"/>
    </source>
</evidence>
<evidence type="ECO:0000259" key="16">
    <source>
        <dbReference type="PROSITE" id="PS50095"/>
    </source>
</evidence>
<keyword evidence="10" id="KW-0443">Lipid metabolism</keyword>
<dbReference type="PANTHER" id="PTHR11771">
    <property type="entry name" value="LIPOXYGENASE"/>
    <property type="match status" value="1"/>
</dbReference>
<protein>
    <submittedName>
        <fullName evidence="18">Putative linoleate 9S-lipoxygenase</fullName>
        <ecNumber evidence="18">1.13.11.58</ecNumber>
    </submittedName>
</protein>
<evidence type="ECO:0000259" key="17">
    <source>
        <dbReference type="PROSITE" id="PS51393"/>
    </source>
</evidence>
<dbReference type="InterPro" id="IPR001246">
    <property type="entry name" value="LipOase_plant"/>
</dbReference>
<keyword evidence="4 13" id="KW-0479">Metal-binding</keyword>
<dbReference type="Pfam" id="PF00305">
    <property type="entry name" value="Lipoxygenase"/>
    <property type="match status" value="2"/>
</dbReference>
<dbReference type="SUPFAM" id="SSF49723">
    <property type="entry name" value="Lipase/lipooxygenase domain (PLAT/LH2 domain)"/>
    <property type="match status" value="1"/>
</dbReference>
<dbReference type="SUPFAM" id="SSF48484">
    <property type="entry name" value="Lipoxigenase"/>
    <property type="match status" value="1"/>
</dbReference>
<evidence type="ECO:0000313" key="19">
    <source>
        <dbReference type="Proteomes" id="UP000238479"/>
    </source>
</evidence>
<evidence type="ECO:0000256" key="15">
    <source>
        <dbReference type="SAM" id="MobiDB-lite"/>
    </source>
</evidence>
<evidence type="ECO:0000256" key="6">
    <source>
        <dbReference type="ARBA" id="ARBA00022832"/>
    </source>
</evidence>
<sequence>MQHQQHHQGRSSLRDCSSTSSPQSRHNIIKGEIIIVQSDKKSGSGRSASIRIYSCTEVDPKTGKGKLSEQAYLKRGKTKTSCGERTTTYDVKFHVEPNFGTPGALVIRNPKNNRFFLKYAAVQIQNSQIIQFDCYSWVYSFKKTKNFDRIFFSNTKYLPSQTPQALMKLRKEELGSLRGNGSGERKEWDRIYDYDYYSDLGDPDKGPEHKRPVLGGSALLPYPRRGRTGRPSSNADPLTESRPCTTNLDIYVPPDERFSPKKKSEFISNSIQAALHFLILEGKGSNHLESFDEIHAMFSANESLVIEGSLKEKLKAMVPNELYKDTTHAIKKTLKFPLPQILAGDTSDYYASAACMKMVHFTFTIVVLHFPENEFAWKDDEEFGRQMLAGVNPARIQSLEVFPPQSKDGAVSSIKSSHIEHNLDGLTVAQAMNYWRILILDHHDYLMPFLSRINTNDVCIYATRTLLFLKSDSTLRPLAIELSLPGSPRGNEINRVLVPASQGEAAALWHYAKAHVAVNDSVYHQLVSHWLHTHAVVEPFIIATRRQLSLMHPIHWLLDPHFKDTMHANALARSKLINSGGIFEKILFSAEISMQLSAELYKEWRFDEQALPADLLKRGMALQDPDPDNPTGIQLLFQDYPYGADGLEIWTAVQAWVTDFCMLFYADDASVRSDEEVQAWWSEIRNVGHGDKRNETWWYQMTSRKDLIQALTTLIWIASALHASVNFGQYAYNGYPLNRTTLCRRFIPQEGTFEYAEFLGDPDKYYLNMLPERDKMILGIAIAEVLSKHTSDEVYLGQRLSPLSIKNEEIGLKFEKFNRELRNIEKRIEDKNADAKLKNRQGCAKMPYMLLYPDTSNVESKGGSTGKGIPNSISI</sequence>
<dbReference type="STRING" id="74649.A0A2P6PTU3"/>
<dbReference type="Gene3D" id="4.10.375.10">
    <property type="entry name" value="Lipoxygenase-1, Domain 2"/>
    <property type="match status" value="1"/>
</dbReference>
<comment type="caution">
    <text evidence="12">Lacks conserved residue(s) required for the propagation of feature annotation.</text>
</comment>
<keyword evidence="8 13" id="KW-0560">Oxidoreductase</keyword>
<dbReference type="GO" id="GO:0006633">
    <property type="term" value="P:fatty acid biosynthetic process"/>
    <property type="evidence" value="ECO:0007669"/>
    <property type="project" value="UniProtKB-KW"/>
</dbReference>
<dbReference type="Gene3D" id="4.10.372.10">
    <property type="entry name" value="Lipoxygenase-1, Domain 3"/>
    <property type="match status" value="1"/>
</dbReference>
<dbReference type="Gramene" id="PRQ25340">
    <property type="protein sequence ID" value="PRQ25340"/>
    <property type="gene ID" value="RchiOBHm_Chr6g0282631"/>
</dbReference>
<dbReference type="Pfam" id="PF01477">
    <property type="entry name" value="PLAT"/>
    <property type="match status" value="1"/>
</dbReference>
<feature type="coiled-coil region" evidence="14">
    <location>
        <begin position="807"/>
        <end position="841"/>
    </location>
</feature>
<keyword evidence="7 13" id="KW-0223">Dioxygenase</keyword>
<evidence type="ECO:0000256" key="14">
    <source>
        <dbReference type="SAM" id="Coils"/>
    </source>
</evidence>
<keyword evidence="11" id="KW-0275">Fatty acid biosynthesis</keyword>
<dbReference type="PROSITE" id="PS00711">
    <property type="entry name" value="LIPOXYGENASE_1"/>
    <property type="match status" value="1"/>
</dbReference>
<dbReference type="EMBL" id="PDCK01000044">
    <property type="protein sequence ID" value="PRQ25340.1"/>
    <property type="molecule type" value="Genomic_DNA"/>
</dbReference>
<dbReference type="SMART" id="SM00308">
    <property type="entry name" value="LH2"/>
    <property type="match status" value="1"/>
</dbReference>
<dbReference type="AlphaFoldDB" id="A0A2P6PTU3"/>
<dbReference type="Gene3D" id="1.20.245.10">
    <property type="entry name" value="Lipoxygenase-1, Domain 5"/>
    <property type="match status" value="1"/>
</dbReference>
<dbReference type="Proteomes" id="UP000238479">
    <property type="component" value="Chromosome 6"/>
</dbReference>
<feature type="domain" description="Lipoxygenase" evidence="17">
    <location>
        <begin position="156"/>
        <end position="875"/>
    </location>
</feature>
<keyword evidence="5" id="KW-0925">Oxylipin biosynthesis</keyword>
<evidence type="ECO:0000256" key="2">
    <source>
        <dbReference type="ARBA" id="ARBA00009419"/>
    </source>
</evidence>
<name>A0A2P6PTU3_ROSCH</name>
<dbReference type="Gene3D" id="2.60.60.20">
    <property type="entry name" value="PLAT/LH2 domain"/>
    <property type="match status" value="1"/>
</dbReference>
<dbReference type="InterPro" id="IPR013819">
    <property type="entry name" value="LipOase_C"/>
</dbReference>
<evidence type="ECO:0000256" key="5">
    <source>
        <dbReference type="ARBA" id="ARBA00022767"/>
    </source>
</evidence>
<dbReference type="GO" id="GO:0046872">
    <property type="term" value="F:metal ion binding"/>
    <property type="evidence" value="ECO:0007669"/>
    <property type="project" value="UniProtKB-KW"/>
</dbReference>
<dbReference type="InterPro" id="IPR027433">
    <property type="entry name" value="Lipoxygenase_dom_3"/>
</dbReference>
<evidence type="ECO:0000313" key="18">
    <source>
        <dbReference type="EMBL" id="PRQ25340.1"/>
    </source>
</evidence>
<keyword evidence="19" id="KW-1185">Reference proteome</keyword>
<dbReference type="InterPro" id="IPR000907">
    <property type="entry name" value="LipOase"/>
</dbReference>
<dbReference type="InterPro" id="IPR001024">
    <property type="entry name" value="PLAT/LH2_dom"/>
</dbReference>
<dbReference type="GO" id="GO:0034440">
    <property type="term" value="P:lipid oxidation"/>
    <property type="evidence" value="ECO:0007669"/>
    <property type="project" value="InterPro"/>
</dbReference>
<accession>A0A2P6PTU3</accession>
<dbReference type="GO" id="GO:1990136">
    <property type="term" value="F:linoleate 9S-lipoxygenase activity"/>
    <property type="evidence" value="ECO:0007669"/>
    <property type="project" value="UniProtKB-EC"/>
</dbReference>
<comment type="caution">
    <text evidence="18">The sequence shown here is derived from an EMBL/GenBank/DDBJ whole genome shotgun (WGS) entry which is preliminary data.</text>
</comment>
<feature type="region of interest" description="Disordered" evidence="15">
    <location>
        <begin position="203"/>
        <end position="246"/>
    </location>
</feature>
<dbReference type="Gene3D" id="3.10.450.60">
    <property type="match status" value="1"/>
</dbReference>
<evidence type="ECO:0000256" key="13">
    <source>
        <dbReference type="RuleBase" id="RU003974"/>
    </source>
</evidence>
<keyword evidence="3" id="KW-0444">Lipid biosynthesis</keyword>
<reference evidence="18 19" key="1">
    <citation type="journal article" date="2018" name="Nat. Genet.">
        <title>The Rosa genome provides new insights in the design of modern roses.</title>
        <authorList>
            <person name="Bendahmane M."/>
        </authorList>
    </citation>
    <scope>NUCLEOTIDE SEQUENCE [LARGE SCALE GENOMIC DNA]</scope>
    <source>
        <strain evidence="19">cv. Old Blush</strain>
    </source>
</reference>
<feature type="domain" description="PLAT" evidence="16">
    <location>
        <begin position="29"/>
        <end position="152"/>
    </location>
</feature>
<feature type="region of interest" description="Disordered" evidence="15">
    <location>
        <begin position="1"/>
        <end position="32"/>
    </location>
</feature>
<dbReference type="InterPro" id="IPR020833">
    <property type="entry name" value="LipOase_Fe_BS"/>
</dbReference>